<gene>
    <name evidence="3" type="ORF">ADL29_36635</name>
</gene>
<proteinExistence type="predicted"/>
<dbReference type="InterPro" id="IPR002477">
    <property type="entry name" value="Peptidoglycan-bd-like"/>
</dbReference>
<keyword evidence="4" id="KW-1185">Reference proteome</keyword>
<comment type="caution">
    <text evidence="3">The sequence shown here is derived from an EMBL/GenBank/DDBJ whole genome shotgun (WGS) entry which is preliminary data.</text>
</comment>
<feature type="compositionally biased region" description="Polar residues" evidence="1">
    <location>
        <begin position="274"/>
        <end position="285"/>
    </location>
</feature>
<feature type="compositionally biased region" description="Low complexity" evidence="1">
    <location>
        <begin position="36"/>
        <end position="52"/>
    </location>
</feature>
<dbReference type="InterPro" id="IPR036365">
    <property type="entry name" value="PGBD-like_sf"/>
</dbReference>
<feature type="domain" description="Peptidoglycan binding-like" evidence="2">
    <location>
        <begin position="220"/>
        <end position="277"/>
    </location>
</feature>
<feature type="compositionally biased region" description="Low complexity" evidence="1">
    <location>
        <begin position="133"/>
        <end position="149"/>
    </location>
</feature>
<dbReference type="PATRIC" id="fig|66876.3.peg.8071"/>
<protein>
    <recommendedName>
        <fullName evidence="2">Peptidoglycan binding-like domain-containing protein</fullName>
    </recommendedName>
</protein>
<accession>A0A0N0XTB7</accession>
<reference evidence="4" key="1">
    <citation type="submission" date="2015-07" db="EMBL/GenBank/DDBJ databases">
        <authorList>
            <person name="Ju K.-S."/>
            <person name="Doroghazi J.R."/>
            <person name="Metcalf W.W."/>
        </authorList>
    </citation>
    <scope>NUCLEOTIDE SEQUENCE [LARGE SCALE GENOMIC DNA]</scope>
    <source>
        <strain evidence="4">NRRL ISP-5002</strain>
    </source>
</reference>
<organism evidence="3 4">
    <name type="scientific">Streptomyces chattanoogensis</name>
    <dbReference type="NCBI Taxonomy" id="66876"/>
    <lineage>
        <taxon>Bacteria</taxon>
        <taxon>Bacillati</taxon>
        <taxon>Actinomycetota</taxon>
        <taxon>Actinomycetes</taxon>
        <taxon>Kitasatosporales</taxon>
        <taxon>Streptomycetaceae</taxon>
        <taxon>Streptomyces</taxon>
    </lineage>
</organism>
<sequence length="285" mass="28696">MCAAAGAEDFDPLRIRPYVSLTGRDAQPDSAGRPNGSGQSSGASTGTDSSAPGAPPTVPRPRRPGPTSRTFTASWASPAAPDDPVTPVPPRKRALSAALAATGAAVAAAAVLIGSEALSGGGRDRAAPPDRGTAAPTTPSPASDSPEPSGTGSLTGPPTRHAPAPHPSSRPAPRKTYTLYRTPAPRPPAPTRAAGSVGHAPGGPTSAPPTGPIVLREGSSGPEVAELQNRLRQLGRYPGLTDGRYDAEVRAAVSRYQEAYGVTGDPDGVYGAGTRSSLESQTREP</sequence>
<evidence type="ECO:0000256" key="1">
    <source>
        <dbReference type="SAM" id="MobiDB-lite"/>
    </source>
</evidence>
<dbReference type="AlphaFoldDB" id="A0A0N0XTB7"/>
<feature type="region of interest" description="Disordered" evidence="1">
    <location>
        <begin position="259"/>
        <end position="285"/>
    </location>
</feature>
<name>A0A0N0XTB7_9ACTN</name>
<dbReference type="SUPFAM" id="SSF47090">
    <property type="entry name" value="PGBD-like"/>
    <property type="match status" value="1"/>
</dbReference>
<dbReference type="Proteomes" id="UP000037982">
    <property type="component" value="Unassembled WGS sequence"/>
</dbReference>
<feature type="compositionally biased region" description="Low complexity" evidence="1">
    <location>
        <begin position="65"/>
        <end position="83"/>
    </location>
</feature>
<evidence type="ECO:0000313" key="3">
    <source>
        <dbReference type="EMBL" id="KPC59025.1"/>
    </source>
</evidence>
<feature type="region of interest" description="Disordered" evidence="1">
    <location>
        <begin position="118"/>
        <end position="223"/>
    </location>
</feature>
<feature type="region of interest" description="Disordered" evidence="1">
    <location>
        <begin position="13"/>
        <end position="103"/>
    </location>
</feature>
<dbReference type="InterPro" id="IPR036366">
    <property type="entry name" value="PGBDSf"/>
</dbReference>
<evidence type="ECO:0000313" key="4">
    <source>
        <dbReference type="Proteomes" id="UP000037982"/>
    </source>
</evidence>
<dbReference type="Pfam" id="PF01471">
    <property type="entry name" value="PG_binding_1"/>
    <property type="match status" value="1"/>
</dbReference>
<feature type="compositionally biased region" description="Low complexity" evidence="1">
    <location>
        <begin position="191"/>
        <end position="205"/>
    </location>
</feature>
<evidence type="ECO:0000259" key="2">
    <source>
        <dbReference type="Pfam" id="PF01471"/>
    </source>
</evidence>
<dbReference type="Gene3D" id="1.10.101.10">
    <property type="entry name" value="PGBD-like superfamily/PGBD"/>
    <property type="match status" value="1"/>
</dbReference>
<dbReference type="EMBL" id="LGKG01000196">
    <property type="protein sequence ID" value="KPC59025.1"/>
    <property type="molecule type" value="Genomic_DNA"/>
</dbReference>